<organism evidence="1 2">
    <name type="scientific">Lupinus luteus</name>
    <name type="common">European yellow lupine</name>
    <dbReference type="NCBI Taxonomy" id="3873"/>
    <lineage>
        <taxon>Eukaryota</taxon>
        <taxon>Viridiplantae</taxon>
        <taxon>Streptophyta</taxon>
        <taxon>Embryophyta</taxon>
        <taxon>Tracheophyta</taxon>
        <taxon>Spermatophyta</taxon>
        <taxon>Magnoliopsida</taxon>
        <taxon>eudicotyledons</taxon>
        <taxon>Gunneridae</taxon>
        <taxon>Pentapetalae</taxon>
        <taxon>rosids</taxon>
        <taxon>fabids</taxon>
        <taxon>Fabales</taxon>
        <taxon>Fabaceae</taxon>
        <taxon>Papilionoideae</taxon>
        <taxon>50 kb inversion clade</taxon>
        <taxon>genistoids sensu lato</taxon>
        <taxon>core genistoids</taxon>
        <taxon>Genisteae</taxon>
        <taxon>Lupinus</taxon>
    </lineage>
</organism>
<evidence type="ECO:0000313" key="2">
    <source>
        <dbReference type="Proteomes" id="UP001497480"/>
    </source>
</evidence>
<dbReference type="AlphaFoldDB" id="A0AAV1VQH3"/>
<proteinExistence type="predicted"/>
<protein>
    <recommendedName>
        <fullName evidence="3">Copia protein</fullName>
    </recommendedName>
</protein>
<reference evidence="1 2" key="1">
    <citation type="submission" date="2024-03" db="EMBL/GenBank/DDBJ databases">
        <authorList>
            <person name="Martinez-Hernandez J."/>
        </authorList>
    </citation>
    <scope>NUCLEOTIDE SEQUENCE [LARGE SCALE GENOMIC DNA]</scope>
</reference>
<dbReference type="PANTHER" id="PTHR11439:SF470">
    <property type="entry name" value="CYSTEINE-RICH RLK (RECEPTOR-LIKE PROTEIN KINASE) 8"/>
    <property type="match status" value="1"/>
</dbReference>
<dbReference type="Proteomes" id="UP001497480">
    <property type="component" value="Unassembled WGS sequence"/>
</dbReference>
<evidence type="ECO:0000313" key="1">
    <source>
        <dbReference type="EMBL" id="CAL0299147.1"/>
    </source>
</evidence>
<dbReference type="EMBL" id="CAXHTB010000001">
    <property type="protein sequence ID" value="CAL0299147.1"/>
    <property type="molecule type" value="Genomic_DNA"/>
</dbReference>
<dbReference type="CDD" id="cd09272">
    <property type="entry name" value="RNase_HI_RT_Ty1"/>
    <property type="match status" value="1"/>
</dbReference>
<name>A0AAV1VQH3_LUPLU</name>
<keyword evidence="2" id="KW-1185">Reference proteome</keyword>
<comment type="caution">
    <text evidence="1">The sequence shown here is derived from an EMBL/GenBank/DDBJ whole genome shotgun (WGS) entry which is preliminary data.</text>
</comment>
<dbReference type="PANTHER" id="PTHR11439">
    <property type="entry name" value="GAG-POL-RELATED RETROTRANSPOSON"/>
    <property type="match status" value="1"/>
</dbReference>
<sequence>MQILRYLKNNPDPGLFFSSQNDLSMCAFCDSDWGRCPISRKSTTGYCVFLGSSLISWRTKRQKTFSLSSAEAECRAMTGACCELSWLRSLLKDLKILHSKAALLYCDNKAALHIASNPVFHETEYVPSGEQIVDVFTKPLGKEAFLTMKSKLGVRDIHSPT</sequence>
<evidence type="ECO:0008006" key="3">
    <source>
        <dbReference type="Google" id="ProtNLM"/>
    </source>
</evidence>
<accession>A0AAV1VQH3</accession>
<gene>
    <name evidence="1" type="ORF">LLUT_LOCUS207</name>
</gene>